<organism evidence="2 3">
    <name type="scientific">Phanerochaete sordida</name>
    <dbReference type="NCBI Taxonomy" id="48140"/>
    <lineage>
        <taxon>Eukaryota</taxon>
        <taxon>Fungi</taxon>
        <taxon>Dikarya</taxon>
        <taxon>Basidiomycota</taxon>
        <taxon>Agaricomycotina</taxon>
        <taxon>Agaricomycetes</taxon>
        <taxon>Polyporales</taxon>
        <taxon>Phanerochaetaceae</taxon>
        <taxon>Phanerochaete</taxon>
    </lineage>
</organism>
<dbReference type="EMBL" id="BPQB01000051">
    <property type="protein sequence ID" value="GJE95631.1"/>
    <property type="molecule type" value="Genomic_DNA"/>
</dbReference>
<evidence type="ECO:0000313" key="2">
    <source>
        <dbReference type="EMBL" id="GJE95631.1"/>
    </source>
</evidence>
<evidence type="ECO:0000256" key="1">
    <source>
        <dbReference type="SAM" id="SignalP"/>
    </source>
</evidence>
<dbReference type="AlphaFoldDB" id="A0A9P3GIL0"/>
<dbReference type="Proteomes" id="UP000703269">
    <property type="component" value="Unassembled WGS sequence"/>
</dbReference>
<gene>
    <name evidence="2" type="ORF">PsYK624_118170</name>
</gene>
<feature type="chain" id="PRO_5040444572" evidence="1">
    <location>
        <begin position="24"/>
        <end position="91"/>
    </location>
</feature>
<evidence type="ECO:0000313" key="3">
    <source>
        <dbReference type="Proteomes" id="UP000703269"/>
    </source>
</evidence>
<sequence length="91" mass="10190">MFLGRSLFAAASVLVELSSLAYARPEASLIIVTNLQQVEHNGRIAAGISHDWGIRARNLKTCTSHRRHRRAYARELGLCRATRRRGEHPAV</sequence>
<protein>
    <submittedName>
        <fullName evidence="2">Uncharacterized protein</fullName>
    </submittedName>
</protein>
<accession>A0A9P3GIL0</accession>
<comment type="caution">
    <text evidence="2">The sequence shown here is derived from an EMBL/GenBank/DDBJ whole genome shotgun (WGS) entry which is preliminary data.</text>
</comment>
<name>A0A9P3GIL0_9APHY</name>
<reference evidence="2 3" key="1">
    <citation type="submission" date="2021-08" db="EMBL/GenBank/DDBJ databases">
        <title>Draft Genome Sequence of Phanerochaete sordida strain YK-624.</title>
        <authorList>
            <person name="Mori T."/>
            <person name="Dohra H."/>
            <person name="Suzuki T."/>
            <person name="Kawagishi H."/>
            <person name="Hirai H."/>
        </authorList>
    </citation>
    <scope>NUCLEOTIDE SEQUENCE [LARGE SCALE GENOMIC DNA]</scope>
    <source>
        <strain evidence="2 3">YK-624</strain>
    </source>
</reference>
<proteinExistence type="predicted"/>
<keyword evidence="1" id="KW-0732">Signal</keyword>
<keyword evidence="3" id="KW-1185">Reference proteome</keyword>
<feature type="signal peptide" evidence="1">
    <location>
        <begin position="1"/>
        <end position="23"/>
    </location>
</feature>